<dbReference type="Proteomes" id="UP000694865">
    <property type="component" value="Unplaced"/>
</dbReference>
<keyword evidence="3" id="KW-1185">Reference proteome</keyword>
<evidence type="ECO:0000313" key="3">
    <source>
        <dbReference type="Proteomes" id="UP000694865"/>
    </source>
</evidence>
<proteinExistence type="predicted"/>
<evidence type="ECO:0000313" key="4">
    <source>
        <dbReference type="RefSeq" id="XP_002735638.1"/>
    </source>
</evidence>
<evidence type="ECO:0000256" key="1">
    <source>
        <dbReference type="SAM" id="SignalP"/>
    </source>
</evidence>
<dbReference type="GeneID" id="100378720"/>
<evidence type="ECO:0000259" key="2">
    <source>
        <dbReference type="Pfam" id="PF13383"/>
    </source>
</evidence>
<dbReference type="InterPro" id="IPR026913">
    <property type="entry name" value="METTL24"/>
</dbReference>
<protein>
    <submittedName>
        <fullName evidence="4">Uncharacterized protein LOC100378720</fullName>
    </submittedName>
</protein>
<dbReference type="PANTHER" id="PTHR32026:SF10">
    <property type="entry name" value="METHYLTRANSFERASE-LIKE PROTEIN 24-RELATED"/>
    <property type="match status" value="1"/>
</dbReference>
<feature type="signal peptide" evidence="1">
    <location>
        <begin position="1"/>
        <end position="29"/>
    </location>
</feature>
<gene>
    <name evidence="4" type="primary">LOC100378720</name>
</gene>
<dbReference type="InterPro" id="IPR025714">
    <property type="entry name" value="Methyltranfer_dom"/>
</dbReference>
<dbReference type="PANTHER" id="PTHR32026">
    <property type="entry name" value="METHYLTRANSFERASE-LIKE PROTEIN 24"/>
    <property type="match status" value="1"/>
</dbReference>
<accession>A0ABM0GRD9</accession>
<name>A0ABM0GRD9_SACKO</name>
<keyword evidence="1" id="KW-0732">Signal</keyword>
<sequence length="329" mass="37895">MSIRTNSAAALSAILLAGVCLLLITDLRSRNVTCHCEATQPEKKSIPTNGASTMERHVFETNVLKKQSNVSEEKPSATLHVHNSAPDAGKEFLRFIYNLNVFQKPRFYCNNFRRVGTQLPEDGGWFVCFDDKIKPNFDDCVVYSFGIRTDWTFDEEMSKSGCNVYSHDPSIGLPDHKHSERVWFFNTGLDAYNSDDVVRTVKGQKQHWKMRSLDKIFEENGHTDRIIEYLKFDIEKSEYAAIPQMLQTGTLNNVKQLAFEFHIFGIAPEDQEHKFQDINKNILMAFNDHGFYLWNVHEVPYSCGQFDFDDLGRHSGCIEVFFVNSKFMK</sequence>
<dbReference type="RefSeq" id="XP_002735638.1">
    <property type="nucleotide sequence ID" value="XM_002735592.2"/>
</dbReference>
<dbReference type="Pfam" id="PF13383">
    <property type="entry name" value="Methyltransf_22"/>
    <property type="match status" value="1"/>
</dbReference>
<organism evidence="3 4">
    <name type="scientific">Saccoglossus kowalevskii</name>
    <name type="common">Acorn worm</name>
    <dbReference type="NCBI Taxonomy" id="10224"/>
    <lineage>
        <taxon>Eukaryota</taxon>
        <taxon>Metazoa</taxon>
        <taxon>Hemichordata</taxon>
        <taxon>Enteropneusta</taxon>
        <taxon>Harrimaniidae</taxon>
        <taxon>Saccoglossus</taxon>
    </lineage>
</organism>
<feature type="domain" description="Methyltransferase" evidence="2">
    <location>
        <begin position="76"/>
        <end position="286"/>
    </location>
</feature>
<feature type="chain" id="PRO_5045273455" evidence="1">
    <location>
        <begin position="30"/>
        <end position="329"/>
    </location>
</feature>
<reference evidence="4" key="1">
    <citation type="submission" date="2025-08" db="UniProtKB">
        <authorList>
            <consortium name="RefSeq"/>
        </authorList>
    </citation>
    <scope>IDENTIFICATION</scope>
    <source>
        <tissue evidence="4">Testes</tissue>
    </source>
</reference>